<reference evidence="3" key="3">
    <citation type="submission" date="2011-05" db="EMBL/GenBank/DDBJ databases">
        <title>Complete sequence of Methylomonas methanica MC09.</title>
        <authorList>
            <consortium name="US DOE Joint Genome Institute"/>
            <person name="Lucas S."/>
            <person name="Han J."/>
            <person name="Lapidus A."/>
            <person name="Cheng J.-F."/>
            <person name="Goodwin L."/>
            <person name="Pitluck S."/>
            <person name="Peters L."/>
            <person name="Mikhailova N."/>
            <person name="Teshima H."/>
            <person name="Han C."/>
            <person name="Tapia R."/>
            <person name="Land M."/>
            <person name="Hauser L."/>
            <person name="Kyrpides N."/>
            <person name="Ivanova N."/>
            <person name="Pagani I."/>
            <person name="Stein L."/>
            <person name="Woyke T."/>
        </authorList>
    </citation>
    <scope>NUCLEOTIDE SEQUENCE [LARGE SCALE GENOMIC DNA]</scope>
    <source>
        <strain evidence="3">MC09</strain>
    </source>
</reference>
<dbReference type="Pfam" id="PF02464">
    <property type="entry name" value="CinA"/>
    <property type="match status" value="1"/>
</dbReference>
<dbReference type="AlphaFoldDB" id="G0A0E2"/>
<gene>
    <name evidence="2" type="ordered locus">Metme_4095</name>
</gene>
<dbReference type="InterPro" id="IPR036653">
    <property type="entry name" value="CinA-like_C"/>
</dbReference>
<organism evidence="2 3">
    <name type="scientific">Methylomonas methanica (strain DSM 25384 / MC09)</name>
    <dbReference type="NCBI Taxonomy" id="857087"/>
    <lineage>
        <taxon>Bacteria</taxon>
        <taxon>Pseudomonadati</taxon>
        <taxon>Pseudomonadota</taxon>
        <taxon>Gammaproteobacteria</taxon>
        <taxon>Methylococcales</taxon>
        <taxon>Methylococcaceae</taxon>
        <taxon>Methylomonas</taxon>
    </lineage>
</organism>
<reference key="2">
    <citation type="submission" date="2011-05" db="EMBL/GenBank/DDBJ databases">
        <title>Complete genome sequence of the aerobic marine methanotroph Methylomonas methanica MC09.</title>
        <authorList>
            <person name="Boden R."/>
            <person name="Cunliffe M."/>
            <person name="Scanlan J."/>
            <person name="Moussard H."/>
            <person name="Kits K.D."/>
            <person name="Klotz M."/>
            <person name="Jetten M."/>
            <person name="Vuilleumier S."/>
            <person name="Han J."/>
            <person name="Peters L."/>
            <person name="Mikhailova N."/>
            <person name="Teshima H."/>
            <person name="Tapia R."/>
            <person name="Kyrpides N."/>
            <person name="Ivanova N."/>
            <person name="Pagani I."/>
            <person name="Cheng J.-F."/>
            <person name="Goodwin L."/>
            <person name="Han C."/>
            <person name="Hauser L."/>
            <person name="Land M."/>
            <person name="Lapidus A."/>
            <person name="Lucas S."/>
            <person name="Pitluck S."/>
            <person name="Woyke T."/>
            <person name="Stein L.Y."/>
            <person name="Murrell C."/>
        </authorList>
    </citation>
    <scope>NUCLEOTIDE SEQUENCE</scope>
    <source>
        <strain>MC09</strain>
    </source>
</reference>
<dbReference type="EMBL" id="CP002738">
    <property type="protein sequence ID" value="AEG02448.1"/>
    <property type="molecule type" value="Genomic_DNA"/>
</dbReference>
<dbReference type="InterPro" id="IPR008136">
    <property type="entry name" value="CinA_C"/>
</dbReference>
<evidence type="ECO:0000313" key="3">
    <source>
        <dbReference type="Proteomes" id="UP000008888"/>
    </source>
</evidence>
<dbReference type="RefSeq" id="WP_013820664.1">
    <property type="nucleotide sequence ID" value="NC_015572.1"/>
</dbReference>
<dbReference type="SUPFAM" id="SSF142433">
    <property type="entry name" value="CinA-like"/>
    <property type="match status" value="1"/>
</dbReference>
<feature type="domain" description="CinA C-terminal" evidence="1">
    <location>
        <begin position="7"/>
        <end position="157"/>
    </location>
</feature>
<dbReference type="eggNOG" id="COG1546">
    <property type="taxonomic scope" value="Bacteria"/>
</dbReference>
<sequence length="171" mass="18052">MDNALYNLSESLGHKLRSRGWQLALAESCTGGGIAKALTDVPGSSAWFDRGFVTYSNAAKVDMLGVSQATLDAKGAVSEETALEMVKGALAHSLADLAVAVTGIAGPDGGTGEKPVGTVFISWQVRGQQGRCVKQLFAGDRLHVRRQVVLFCLQQVCRLADAPDNSPCDYP</sequence>
<dbReference type="KEGG" id="mmt:Metme_4095"/>
<accession>G0A0E2</accession>
<dbReference type="OrthoDB" id="9801454at2"/>
<dbReference type="Proteomes" id="UP000008888">
    <property type="component" value="Chromosome"/>
</dbReference>
<evidence type="ECO:0000259" key="1">
    <source>
        <dbReference type="Pfam" id="PF02464"/>
    </source>
</evidence>
<dbReference type="HOGENOM" id="CLU_030805_1_1_6"/>
<evidence type="ECO:0000313" key="2">
    <source>
        <dbReference type="EMBL" id="AEG02448.1"/>
    </source>
</evidence>
<dbReference type="STRING" id="857087.Metme_4095"/>
<proteinExistence type="predicted"/>
<reference evidence="2 3" key="1">
    <citation type="journal article" date="2011" name="J. Bacteriol.">
        <title>Complete Genome Sequence of the Aerobic Marine Methanotroph Methylomonas methanica MC09.</title>
        <authorList>
            <person name="Boden R."/>
            <person name="Cunliffe M."/>
            <person name="Scanlan J."/>
            <person name="Moussard H."/>
            <person name="Kits K.D."/>
            <person name="Klotz M.G."/>
            <person name="Jetten M.S."/>
            <person name="Vuilleumier S."/>
            <person name="Han J."/>
            <person name="Peters L."/>
            <person name="Mikhailova N."/>
            <person name="Teshima H."/>
            <person name="Tapia R."/>
            <person name="Kyrpides N."/>
            <person name="Ivanova N."/>
            <person name="Pagani I."/>
            <person name="Cheng J.F."/>
            <person name="Goodwin L."/>
            <person name="Han C."/>
            <person name="Hauser L."/>
            <person name="Land M.L."/>
            <person name="Lapidus A."/>
            <person name="Lucas S."/>
            <person name="Pitluck S."/>
            <person name="Woyke T."/>
            <person name="Stein L."/>
            <person name="Murrell J.C."/>
        </authorList>
    </citation>
    <scope>NUCLEOTIDE SEQUENCE [LARGE SCALE GENOMIC DNA]</scope>
    <source>
        <strain evidence="2 3">MC09</strain>
    </source>
</reference>
<keyword evidence="3" id="KW-1185">Reference proteome</keyword>
<dbReference type="NCBIfam" id="TIGR00199">
    <property type="entry name" value="PncC_domain"/>
    <property type="match status" value="1"/>
</dbReference>
<protein>
    <submittedName>
        <fullName evidence="2">CinA domain protein</fullName>
    </submittedName>
</protein>
<dbReference type="Gene3D" id="3.90.950.20">
    <property type="entry name" value="CinA-like"/>
    <property type="match status" value="1"/>
</dbReference>
<name>G0A0E2_METMM</name>